<name>A0A8X6X845_9ARAC</name>
<keyword evidence="2" id="KW-1185">Reference proteome</keyword>
<dbReference type="EMBL" id="BMAV01006611">
    <property type="protein sequence ID" value="GFY48695.1"/>
    <property type="molecule type" value="Genomic_DNA"/>
</dbReference>
<gene>
    <name evidence="1" type="ORF">TNIN_21511</name>
</gene>
<proteinExistence type="predicted"/>
<dbReference type="AlphaFoldDB" id="A0A8X6X845"/>
<dbReference type="Proteomes" id="UP000886998">
    <property type="component" value="Unassembled WGS sequence"/>
</dbReference>
<evidence type="ECO:0000313" key="2">
    <source>
        <dbReference type="Proteomes" id="UP000886998"/>
    </source>
</evidence>
<accession>A0A8X6X845</accession>
<sequence>MTHSTTKRHRGLGSHRLPIVIQILCTILSVPFKDHMYGLYHFPIFSAKQTTNRGKFAPNAHGVYRIEILSLVFLELGEKYFSQHASFTSSLWIPAT</sequence>
<protein>
    <submittedName>
        <fullName evidence="1">Uncharacterized protein</fullName>
    </submittedName>
</protein>
<organism evidence="1 2">
    <name type="scientific">Trichonephila inaurata madagascariensis</name>
    <dbReference type="NCBI Taxonomy" id="2747483"/>
    <lineage>
        <taxon>Eukaryota</taxon>
        <taxon>Metazoa</taxon>
        <taxon>Ecdysozoa</taxon>
        <taxon>Arthropoda</taxon>
        <taxon>Chelicerata</taxon>
        <taxon>Arachnida</taxon>
        <taxon>Araneae</taxon>
        <taxon>Araneomorphae</taxon>
        <taxon>Entelegynae</taxon>
        <taxon>Araneoidea</taxon>
        <taxon>Nephilidae</taxon>
        <taxon>Trichonephila</taxon>
        <taxon>Trichonephila inaurata</taxon>
    </lineage>
</organism>
<evidence type="ECO:0000313" key="1">
    <source>
        <dbReference type="EMBL" id="GFY48695.1"/>
    </source>
</evidence>
<comment type="caution">
    <text evidence="1">The sequence shown here is derived from an EMBL/GenBank/DDBJ whole genome shotgun (WGS) entry which is preliminary data.</text>
</comment>
<reference evidence="1" key="1">
    <citation type="submission" date="2020-08" db="EMBL/GenBank/DDBJ databases">
        <title>Multicomponent nature underlies the extraordinary mechanical properties of spider dragline silk.</title>
        <authorList>
            <person name="Kono N."/>
            <person name="Nakamura H."/>
            <person name="Mori M."/>
            <person name="Yoshida Y."/>
            <person name="Ohtoshi R."/>
            <person name="Malay A.D."/>
            <person name="Moran D.A.P."/>
            <person name="Tomita M."/>
            <person name="Numata K."/>
            <person name="Arakawa K."/>
        </authorList>
    </citation>
    <scope>NUCLEOTIDE SEQUENCE</scope>
</reference>